<name>A0ABU5CUA5_9BACI</name>
<reference evidence="1 2" key="1">
    <citation type="submission" date="2023-10" db="EMBL/GenBank/DDBJ databases">
        <title>Virgibacillus soli CC-YMP-6 genome.</title>
        <authorList>
            <person name="Miliotis G."/>
            <person name="Sengupta P."/>
            <person name="Hameed A."/>
            <person name="Chuvochina M."/>
            <person name="Mcdonagh F."/>
            <person name="Simpson A.C."/>
            <person name="Singh N.K."/>
            <person name="Rekha P.D."/>
            <person name="Raman K."/>
            <person name="Hugenholtz P."/>
            <person name="Venkateswaran K."/>
        </authorList>
    </citation>
    <scope>NUCLEOTIDE SEQUENCE [LARGE SCALE GENOMIC DNA]</scope>
    <source>
        <strain evidence="1 2">CC-YMP-6</strain>
    </source>
</reference>
<dbReference type="EMBL" id="JAWDIQ010000002">
    <property type="protein sequence ID" value="MDY0409451.1"/>
    <property type="molecule type" value="Genomic_DNA"/>
</dbReference>
<protein>
    <submittedName>
        <fullName evidence="1">Uncharacterized protein</fullName>
    </submittedName>
</protein>
<dbReference type="RefSeq" id="WP_320380243.1">
    <property type="nucleotide sequence ID" value="NZ_JAWDIQ010000002.1"/>
</dbReference>
<sequence>MKKRSSYFIIAAAILLVAAISSSIAYFVKEFVSDQNIATAATFDVDVVNKDGTTIGNAEFDLNQDLYPGLEEKEVYQFHIKKNNTTLPLAYSVNLHASGDLFPKDGDTPIVLKLERKLDGKWTEVDYTETFTPENDIESYRILLSWPHGENDIDYQGKDGHLKLEVIATQVDGSNPDIAKEMYQEAKAALEGLDKVHNDSGINRGNFSKAQSDAVQELIDELLNYVNGLANGKEKSELLAKAETLQAKLNAKVESRYVYYDVSDETSFTTLVRKYISGSNN</sequence>
<dbReference type="Proteomes" id="UP001275315">
    <property type="component" value="Unassembled WGS sequence"/>
</dbReference>
<accession>A0ABU5CUA5</accession>
<proteinExistence type="predicted"/>
<evidence type="ECO:0000313" key="2">
    <source>
        <dbReference type="Proteomes" id="UP001275315"/>
    </source>
</evidence>
<keyword evidence="2" id="KW-1185">Reference proteome</keyword>
<evidence type="ECO:0000313" key="1">
    <source>
        <dbReference type="EMBL" id="MDY0409451.1"/>
    </source>
</evidence>
<comment type="caution">
    <text evidence="1">The sequence shown here is derived from an EMBL/GenBank/DDBJ whole genome shotgun (WGS) entry which is preliminary data.</text>
</comment>
<gene>
    <name evidence="1" type="ORF">RWD45_13780</name>
</gene>
<organism evidence="1 2">
    <name type="scientific">Paracerasibacillus soli</name>
    <dbReference type="NCBI Taxonomy" id="480284"/>
    <lineage>
        <taxon>Bacteria</taxon>
        <taxon>Bacillati</taxon>
        <taxon>Bacillota</taxon>
        <taxon>Bacilli</taxon>
        <taxon>Bacillales</taxon>
        <taxon>Bacillaceae</taxon>
        <taxon>Paracerasibacillus</taxon>
    </lineage>
</organism>